<protein>
    <submittedName>
        <fullName evidence="3">DNA-entry nuclease</fullName>
    </submittedName>
</protein>
<dbReference type="EMBL" id="CP025536">
    <property type="protein sequence ID" value="AUW96793.1"/>
    <property type="molecule type" value="Genomic_DNA"/>
</dbReference>
<sequence length="293" mass="31910">MVKPYDVKKSSKSKFSVLVVIITLILGLVAGTDQLSDDNPLKQLAQVVTNGSNQEKVNSNGSSANESTPNQDLAQSVLTSSVRKSLGDDIKWNGAGAFVINNNITNLDASVSSMPYVDNKIKRVQGKLVPSVANAMLSKQSRQYRNRELTGNGSTSWKPAGWHQVHDLPGEYDHAIDRGHLIGYAIAGNIDGFDPSASNPQNIAVQTAWSNQARDHDSTGQNYYETQIRRALDNNKRVRYRVTLVYEGDNIIASGSHLEAKSSDGSLEFNVFVPNVQPGITLNYANGQVTVNH</sequence>
<evidence type="ECO:0000313" key="4">
    <source>
        <dbReference type="Proteomes" id="UP000238956"/>
    </source>
</evidence>
<dbReference type="Proteomes" id="UP000238956">
    <property type="component" value="Chromosome"/>
</dbReference>
<dbReference type="GO" id="GO:0046872">
    <property type="term" value="F:metal ion binding"/>
    <property type="evidence" value="ECO:0007669"/>
    <property type="project" value="InterPro"/>
</dbReference>
<dbReference type="GO" id="GO:0016787">
    <property type="term" value="F:hydrolase activity"/>
    <property type="evidence" value="ECO:0007669"/>
    <property type="project" value="InterPro"/>
</dbReference>
<name>A0A2L0D4N6_9STRE</name>
<dbReference type="GeneID" id="98393569"/>
<dbReference type="RefSeq" id="WP_104968116.1">
    <property type="nucleotide sequence ID" value="NZ_CP025536.1"/>
</dbReference>
<dbReference type="Gene3D" id="3.40.570.10">
    <property type="entry name" value="Extracellular Endonuclease, subunit A"/>
    <property type="match status" value="1"/>
</dbReference>
<feature type="domain" description="DNA/RNA non-specific endonuclease/pyrophosphatase/phosphodiesterase" evidence="2">
    <location>
        <begin position="115"/>
        <end position="291"/>
    </location>
</feature>
<dbReference type="OrthoDB" id="9783680at2"/>
<reference evidence="3 4" key="2">
    <citation type="submission" date="2018-02" db="EMBL/GenBank/DDBJ databases">
        <title>Whole genome sequencing analysis of Streptococcus pluranimalium isolated from cattle infected mastitis in China.</title>
        <authorList>
            <person name="Zhang J.-R."/>
            <person name="Hu G.-Z."/>
        </authorList>
    </citation>
    <scope>NUCLEOTIDE SEQUENCE [LARGE SCALE GENOMIC DNA]</scope>
    <source>
        <strain evidence="3 4">TH11417</strain>
    </source>
</reference>
<dbReference type="InterPro" id="IPR001604">
    <property type="entry name" value="Endo_G_ENPP1-like_dom"/>
</dbReference>
<dbReference type="KEGG" id="splr:C0J00_06565"/>
<evidence type="ECO:0000313" key="3">
    <source>
        <dbReference type="EMBL" id="AUW96793.1"/>
    </source>
</evidence>
<dbReference type="SMART" id="SM00892">
    <property type="entry name" value="Endonuclease_NS"/>
    <property type="match status" value="1"/>
</dbReference>
<reference evidence="3 4" key="1">
    <citation type="submission" date="2017-12" db="EMBL/GenBank/DDBJ databases">
        <authorList>
            <person name="Hurst M.R.H."/>
        </authorList>
    </citation>
    <scope>NUCLEOTIDE SEQUENCE [LARGE SCALE GENOMIC DNA]</scope>
    <source>
        <strain evidence="3 4">TH11417</strain>
    </source>
</reference>
<evidence type="ECO:0000256" key="1">
    <source>
        <dbReference type="SAM" id="MobiDB-lite"/>
    </source>
</evidence>
<gene>
    <name evidence="3" type="ORF">C0J00_06565</name>
</gene>
<feature type="region of interest" description="Disordered" evidence="1">
    <location>
        <begin position="52"/>
        <end position="72"/>
    </location>
</feature>
<organism evidence="3 4">
    <name type="scientific">Streptococcus pluranimalium</name>
    <dbReference type="NCBI Taxonomy" id="82348"/>
    <lineage>
        <taxon>Bacteria</taxon>
        <taxon>Bacillati</taxon>
        <taxon>Bacillota</taxon>
        <taxon>Bacilli</taxon>
        <taxon>Lactobacillales</taxon>
        <taxon>Streptococcaceae</taxon>
        <taxon>Streptococcus</taxon>
    </lineage>
</organism>
<dbReference type="GO" id="GO:0003676">
    <property type="term" value="F:nucleic acid binding"/>
    <property type="evidence" value="ECO:0007669"/>
    <property type="project" value="InterPro"/>
</dbReference>
<evidence type="ECO:0000259" key="2">
    <source>
        <dbReference type="SMART" id="SM00892"/>
    </source>
</evidence>
<proteinExistence type="predicted"/>
<accession>A0A2L0D4N6</accession>
<dbReference type="Pfam" id="PF01223">
    <property type="entry name" value="Endonuclease_NS"/>
    <property type="match status" value="1"/>
</dbReference>
<dbReference type="InterPro" id="IPR044929">
    <property type="entry name" value="DNA/RNA_non-sp_Endonuclease_sf"/>
</dbReference>
<dbReference type="AlphaFoldDB" id="A0A2L0D4N6"/>
<keyword evidence="4" id="KW-1185">Reference proteome</keyword>